<organism evidence="1 2">
    <name type="scientific">Lates calcarifer</name>
    <name type="common">Barramundi</name>
    <name type="synonym">Holocentrus calcarifer</name>
    <dbReference type="NCBI Taxonomy" id="8187"/>
    <lineage>
        <taxon>Eukaryota</taxon>
        <taxon>Metazoa</taxon>
        <taxon>Chordata</taxon>
        <taxon>Craniata</taxon>
        <taxon>Vertebrata</taxon>
        <taxon>Euteleostomi</taxon>
        <taxon>Actinopterygii</taxon>
        <taxon>Neopterygii</taxon>
        <taxon>Teleostei</taxon>
        <taxon>Neoteleostei</taxon>
        <taxon>Acanthomorphata</taxon>
        <taxon>Carangaria</taxon>
        <taxon>Carangaria incertae sedis</taxon>
        <taxon>Centropomidae</taxon>
        <taxon>Lates</taxon>
    </lineage>
</organism>
<reference evidence="1" key="2">
    <citation type="submission" date="2025-08" db="UniProtKB">
        <authorList>
            <consortium name="Ensembl"/>
        </authorList>
    </citation>
    <scope>IDENTIFICATION</scope>
</reference>
<dbReference type="GO" id="GO:0005576">
    <property type="term" value="C:extracellular region"/>
    <property type="evidence" value="ECO:0007669"/>
    <property type="project" value="InterPro"/>
</dbReference>
<protein>
    <recommendedName>
        <fullName evidence="3">Chemokine interleukin-8-like domain-containing protein</fullName>
    </recommendedName>
</protein>
<dbReference type="Ensembl" id="ENSLCAT00010019012.1">
    <property type="protein sequence ID" value="ENSLCAP00010018609.1"/>
    <property type="gene ID" value="ENSLCAG00010008804.1"/>
</dbReference>
<evidence type="ECO:0000313" key="1">
    <source>
        <dbReference type="Ensembl" id="ENSLCAP00010018609.1"/>
    </source>
</evidence>
<dbReference type="Proteomes" id="UP000314980">
    <property type="component" value="Unassembled WGS sequence"/>
</dbReference>
<evidence type="ECO:0000313" key="2">
    <source>
        <dbReference type="Proteomes" id="UP000314980"/>
    </source>
</evidence>
<reference evidence="1" key="3">
    <citation type="submission" date="2025-09" db="UniProtKB">
        <authorList>
            <consortium name="Ensembl"/>
        </authorList>
    </citation>
    <scope>IDENTIFICATION</scope>
</reference>
<dbReference type="SUPFAM" id="SSF54117">
    <property type="entry name" value="Interleukin 8-like chemokines"/>
    <property type="match status" value="1"/>
</dbReference>
<name>A0A4W6D1I7_LATCA</name>
<dbReference type="InterPro" id="IPR036048">
    <property type="entry name" value="Interleukin_8-like_sf"/>
</dbReference>
<dbReference type="GO" id="GO:0008009">
    <property type="term" value="F:chemokine activity"/>
    <property type="evidence" value="ECO:0007669"/>
    <property type="project" value="InterPro"/>
</dbReference>
<dbReference type="InParanoid" id="A0A4W6D1I7"/>
<evidence type="ECO:0008006" key="3">
    <source>
        <dbReference type="Google" id="ProtNLM"/>
    </source>
</evidence>
<dbReference type="GeneTree" id="ENSGT00940000176858"/>
<reference evidence="2" key="1">
    <citation type="submission" date="2015-09" db="EMBL/GenBank/DDBJ databases">
        <authorList>
            <person name="Sai Rama Sridatta P."/>
        </authorList>
    </citation>
    <scope>NUCLEOTIDE SEQUENCE [LARGE SCALE GENOMIC DNA]</scope>
</reference>
<keyword evidence="2" id="KW-1185">Reference proteome</keyword>
<dbReference type="AlphaFoldDB" id="A0A4W6D1I7"/>
<dbReference type="Gene3D" id="2.40.50.40">
    <property type="match status" value="1"/>
</dbReference>
<sequence>MFQVWLNGKNHGLGENPLCAAYKRGKGLQQLFTPPSPLQEDIETCWSSSLSPPKDLWTSLSRNRKMALSLKSSALLLVVVAAVCLGLCQAHELPGRCSCPNTIKFIKGNMSDFQVLEKRPGCDKTELIVTMSGSNNSTEKICMNTEGKMAKAFLRCWERINKDESRKMECIERKKRAE</sequence>
<dbReference type="GO" id="GO:0006955">
    <property type="term" value="P:immune response"/>
    <property type="evidence" value="ECO:0007669"/>
    <property type="project" value="InterPro"/>
</dbReference>
<proteinExistence type="predicted"/>
<accession>A0A4W6D1I7</accession>